<organism evidence="6">
    <name type="scientific">Mesorhizobium sp. WSM2240</name>
    <dbReference type="NCBI Taxonomy" id="3228851"/>
    <lineage>
        <taxon>Bacteria</taxon>
        <taxon>Pseudomonadati</taxon>
        <taxon>Pseudomonadota</taxon>
        <taxon>Alphaproteobacteria</taxon>
        <taxon>Hyphomicrobiales</taxon>
        <taxon>Phyllobacteriaceae</taxon>
        <taxon>Mesorhizobium</taxon>
    </lineage>
</organism>
<dbReference type="SUPFAM" id="SSF53850">
    <property type="entry name" value="Periplasmic binding protein-like II"/>
    <property type="match status" value="1"/>
</dbReference>
<geneLocation type="plasmid" evidence="6">
    <name>pMk2240A</name>
</geneLocation>
<dbReference type="Pfam" id="PF03466">
    <property type="entry name" value="LysR_substrate"/>
    <property type="match status" value="1"/>
</dbReference>
<evidence type="ECO:0000313" key="6">
    <source>
        <dbReference type="EMBL" id="XCG52067.1"/>
    </source>
</evidence>
<dbReference type="Pfam" id="PF00126">
    <property type="entry name" value="HTH_1"/>
    <property type="match status" value="1"/>
</dbReference>
<accession>A0AAU8D1E5</accession>
<reference evidence="6" key="1">
    <citation type="submission" date="2024-06" db="EMBL/GenBank/DDBJ databases">
        <title>Mesorhizobium karijinii sp. nov., a symbiont of the iconic Swainsona formosa from arid Australia.</title>
        <authorList>
            <person name="Hill Y.J."/>
            <person name="Watkin E.L.J."/>
            <person name="O'Hara G.W."/>
            <person name="Terpolilli J."/>
            <person name="Tye M.L."/>
            <person name="Kohlmeier M.G."/>
        </authorList>
    </citation>
    <scope>NUCLEOTIDE SEQUENCE</scope>
    <source>
        <strain evidence="6">WSM2240</strain>
        <plasmid evidence="6">pMk2240A</plasmid>
    </source>
</reference>
<proteinExistence type="inferred from homology"/>
<evidence type="ECO:0000256" key="3">
    <source>
        <dbReference type="ARBA" id="ARBA00023125"/>
    </source>
</evidence>
<evidence type="ECO:0000256" key="2">
    <source>
        <dbReference type="ARBA" id="ARBA00023015"/>
    </source>
</evidence>
<name>A0AAU8D1E5_9HYPH</name>
<dbReference type="GO" id="GO:0003700">
    <property type="term" value="F:DNA-binding transcription factor activity"/>
    <property type="evidence" value="ECO:0007669"/>
    <property type="project" value="InterPro"/>
</dbReference>
<evidence type="ECO:0000256" key="1">
    <source>
        <dbReference type="ARBA" id="ARBA00009437"/>
    </source>
</evidence>
<keyword evidence="6" id="KW-0614">Plasmid</keyword>
<keyword evidence="3" id="KW-0238">DNA-binding</keyword>
<dbReference type="RefSeq" id="WP_353646871.1">
    <property type="nucleotide sequence ID" value="NZ_CP159256.1"/>
</dbReference>
<dbReference type="InterPro" id="IPR000847">
    <property type="entry name" value="LysR_HTH_N"/>
</dbReference>
<keyword evidence="2" id="KW-0805">Transcription regulation</keyword>
<gene>
    <name evidence="6" type="ORF">ABVK50_31605</name>
</gene>
<dbReference type="PANTHER" id="PTHR30427:SF1">
    <property type="entry name" value="TRANSCRIPTIONAL ACTIVATOR PROTEIN LYSR"/>
    <property type="match status" value="1"/>
</dbReference>
<feature type="domain" description="HTH lysR-type" evidence="5">
    <location>
        <begin position="12"/>
        <end position="62"/>
    </location>
</feature>
<sequence length="304" mass="33628">MKSTLNLLHYAAFRAVMLTGTVSGAAELLGRSQPAVSRLIDKLESELGVSLFDRRKGKVTPTSVANLLLDEIERAYVSLQTLNSFASRLARGEGGEISIAVMPALGITFIPHLLADFRKQWPRTKVTFSVRLSAKIEEWAASQQIDFGLAETPFKRSGFRTEIFSDAPYIAAVPRDHPLADRSRLRPADLREGPLIYWTPFVSARHLLDQAFQSSSVKIDAAYETTFSASAYEMVKQGIGIAIIDPYTAMAQLDDNVRLIPFAPAIPFNVALLRPEMRTANPAADALLELMAEKRDRLLAQLPR</sequence>
<dbReference type="GO" id="GO:0043565">
    <property type="term" value="F:sequence-specific DNA binding"/>
    <property type="evidence" value="ECO:0007669"/>
    <property type="project" value="TreeGrafter"/>
</dbReference>
<dbReference type="SUPFAM" id="SSF46785">
    <property type="entry name" value="Winged helix' DNA-binding domain"/>
    <property type="match status" value="1"/>
</dbReference>
<evidence type="ECO:0000259" key="5">
    <source>
        <dbReference type="PROSITE" id="PS50931"/>
    </source>
</evidence>
<comment type="similarity">
    <text evidence="1">Belongs to the LysR transcriptional regulatory family.</text>
</comment>
<dbReference type="PRINTS" id="PR00039">
    <property type="entry name" value="HTHLYSR"/>
</dbReference>
<dbReference type="GO" id="GO:0010628">
    <property type="term" value="P:positive regulation of gene expression"/>
    <property type="evidence" value="ECO:0007669"/>
    <property type="project" value="TreeGrafter"/>
</dbReference>
<dbReference type="InterPro" id="IPR005119">
    <property type="entry name" value="LysR_subst-bd"/>
</dbReference>
<keyword evidence="4" id="KW-0804">Transcription</keyword>
<dbReference type="PANTHER" id="PTHR30427">
    <property type="entry name" value="TRANSCRIPTIONAL ACTIVATOR PROTEIN LYSR"/>
    <property type="match status" value="1"/>
</dbReference>
<dbReference type="InterPro" id="IPR036390">
    <property type="entry name" value="WH_DNA-bd_sf"/>
</dbReference>
<dbReference type="InterPro" id="IPR036388">
    <property type="entry name" value="WH-like_DNA-bd_sf"/>
</dbReference>
<dbReference type="Gene3D" id="1.10.10.10">
    <property type="entry name" value="Winged helix-like DNA-binding domain superfamily/Winged helix DNA-binding domain"/>
    <property type="match status" value="1"/>
</dbReference>
<evidence type="ECO:0000256" key="4">
    <source>
        <dbReference type="ARBA" id="ARBA00023163"/>
    </source>
</evidence>
<protein>
    <submittedName>
        <fullName evidence="6">LysR substrate-binding domain-containing protein</fullName>
    </submittedName>
</protein>
<dbReference type="PROSITE" id="PS50931">
    <property type="entry name" value="HTH_LYSR"/>
    <property type="match status" value="1"/>
</dbReference>
<dbReference type="AlphaFoldDB" id="A0AAU8D1E5"/>
<dbReference type="Gene3D" id="3.40.190.290">
    <property type="match status" value="1"/>
</dbReference>
<dbReference type="EMBL" id="CP159256">
    <property type="protein sequence ID" value="XCG52067.1"/>
    <property type="molecule type" value="Genomic_DNA"/>
</dbReference>